<accession>Q54K12</accession>
<evidence type="ECO:0000259" key="4">
    <source>
        <dbReference type="Pfam" id="PF17996"/>
    </source>
</evidence>
<evidence type="ECO:0000313" key="6">
    <source>
        <dbReference type="Proteomes" id="UP000002195"/>
    </source>
</evidence>
<dbReference type="HOGENOM" id="CLU_042506_2_0_1"/>
<dbReference type="EMBL" id="AAFI02000103">
    <property type="protein sequence ID" value="EAL63632.1"/>
    <property type="molecule type" value="Genomic_DNA"/>
</dbReference>
<dbReference type="Pfam" id="PF17996">
    <property type="entry name" value="CE2_N"/>
    <property type="match status" value="1"/>
</dbReference>
<gene>
    <name evidence="5" type="ORF">DDB_G0287647</name>
</gene>
<dbReference type="InterPro" id="IPR052762">
    <property type="entry name" value="PCW_deacetylase/CE"/>
</dbReference>
<feature type="region of interest" description="Disordered" evidence="1">
    <location>
        <begin position="41"/>
        <end position="86"/>
    </location>
</feature>
<dbReference type="FunCoup" id="Q54K12">
    <property type="interactions" value="1"/>
</dbReference>
<dbReference type="dictyBase" id="DDB_G0287647"/>
<comment type="caution">
    <text evidence="5">The sequence shown here is derived from an EMBL/GenBank/DDBJ whole genome shotgun (WGS) entry which is preliminary data.</text>
</comment>
<dbReference type="SUPFAM" id="SSF52266">
    <property type="entry name" value="SGNH hydrolase"/>
    <property type="match status" value="1"/>
</dbReference>
<organism evidence="5 6">
    <name type="scientific">Dictyostelium discoideum</name>
    <name type="common">Social amoeba</name>
    <dbReference type="NCBI Taxonomy" id="44689"/>
    <lineage>
        <taxon>Eukaryota</taxon>
        <taxon>Amoebozoa</taxon>
        <taxon>Evosea</taxon>
        <taxon>Eumycetozoa</taxon>
        <taxon>Dictyostelia</taxon>
        <taxon>Dictyosteliales</taxon>
        <taxon>Dictyosteliaceae</taxon>
        <taxon>Dictyostelium</taxon>
    </lineage>
</organism>
<dbReference type="KEGG" id="ddi:DDB_G0287647"/>
<dbReference type="OMA" id="CCEYVAN"/>
<keyword evidence="6" id="KW-1185">Reference proteome</keyword>
<feature type="compositionally biased region" description="Low complexity" evidence="1">
    <location>
        <begin position="53"/>
        <end position="85"/>
    </location>
</feature>
<feature type="signal peptide" evidence="2">
    <location>
        <begin position="1"/>
        <end position="21"/>
    </location>
</feature>
<evidence type="ECO:0000256" key="2">
    <source>
        <dbReference type="SAM" id="SignalP"/>
    </source>
</evidence>
<dbReference type="CDD" id="cd01831">
    <property type="entry name" value="Endoglucanase_E_like"/>
    <property type="match status" value="1"/>
</dbReference>
<dbReference type="InterPro" id="IPR037461">
    <property type="entry name" value="CtCE2-like_dom"/>
</dbReference>
<feature type="domain" description="SGNH hydrolase-type esterase" evidence="3">
    <location>
        <begin position="217"/>
        <end position="365"/>
    </location>
</feature>
<dbReference type="PaxDb" id="44689-DDB0302462"/>
<dbReference type="VEuPathDB" id="AmoebaDB:DDB_G0287647"/>
<dbReference type="PhylomeDB" id="Q54K12"/>
<evidence type="ECO:0000259" key="3">
    <source>
        <dbReference type="Pfam" id="PF13472"/>
    </source>
</evidence>
<evidence type="ECO:0000313" key="5">
    <source>
        <dbReference type="EMBL" id="EAL63632.1"/>
    </source>
</evidence>
<reference evidence="5 6" key="1">
    <citation type="journal article" date="2005" name="Nature">
        <title>The genome of the social amoeba Dictyostelium discoideum.</title>
        <authorList>
            <consortium name="The Dictyostelium discoideum Sequencing Consortium"/>
            <person name="Eichinger L."/>
            <person name="Pachebat J.A."/>
            <person name="Glockner G."/>
            <person name="Rajandream M.A."/>
            <person name="Sucgang R."/>
            <person name="Berriman M."/>
            <person name="Song J."/>
            <person name="Olsen R."/>
            <person name="Szafranski K."/>
            <person name="Xu Q."/>
            <person name="Tunggal B."/>
            <person name="Kummerfeld S."/>
            <person name="Madera M."/>
            <person name="Konfortov B.A."/>
            <person name="Rivero F."/>
            <person name="Bankier A.T."/>
            <person name="Lehmann R."/>
            <person name="Hamlin N."/>
            <person name="Davies R."/>
            <person name="Gaudet P."/>
            <person name="Fey P."/>
            <person name="Pilcher K."/>
            <person name="Chen G."/>
            <person name="Saunders D."/>
            <person name="Sodergren E."/>
            <person name="Davis P."/>
            <person name="Kerhornou A."/>
            <person name="Nie X."/>
            <person name="Hall N."/>
            <person name="Anjard C."/>
            <person name="Hemphill L."/>
            <person name="Bason N."/>
            <person name="Farbrother P."/>
            <person name="Desany B."/>
            <person name="Just E."/>
            <person name="Morio T."/>
            <person name="Rost R."/>
            <person name="Churcher C."/>
            <person name="Cooper J."/>
            <person name="Haydock S."/>
            <person name="van Driessche N."/>
            <person name="Cronin A."/>
            <person name="Goodhead I."/>
            <person name="Muzny D."/>
            <person name="Mourier T."/>
            <person name="Pain A."/>
            <person name="Lu M."/>
            <person name="Harper D."/>
            <person name="Lindsay R."/>
            <person name="Hauser H."/>
            <person name="James K."/>
            <person name="Quiles M."/>
            <person name="Madan Babu M."/>
            <person name="Saito T."/>
            <person name="Buchrieser C."/>
            <person name="Wardroper A."/>
            <person name="Felder M."/>
            <person name="Thangavelu M."/>
            <person name="Johnson D."/>
            <person name="Knights A."/>
            <person name="Loulseged H."/>
            <person name="Mungall K."/>
            <person name="Oliver K."/>
            <person name="Price C."/>
            <person name="Quail M.A."/>
            <person name="Urushihara H."/>
            <person name="Hernandez J."/>
            <person name="Rabbinowitsch E."/>
            <person name="Steffen D."/>
            <person name="Sanders M."/>
            <person name="Ma J."/>
            <person name="Kohara Y."/>
            <person name="Sharp S."/>
            <person name="Simmonds M."/>
            <person name="Spiegler S."/>
            <person name="Tivey A."/>
            <person name="Sugano S."/>
            <person name="White B."/>
            <person name="Walker D."/>
            <person name="Woodward J."/>
            <person name="Winckler T."/>
            <person name="Tanaka Y."/>
            <person name="Shaulsky G."/>
            <person name="Schleicher M."/>
            <person name="Weinstock G."/>
            <person name="Rosenthal A."/>
            <person name="Cox E.C."/>
            <person name="Chisholm R.L."/>
            <person name="Gibbs R."/>
            <person name="Loomis W.F."/>
            <person name="Platzer M."/>
            <person name="Kay R.R."/>
            <person name="Williams J."/>
            <person name="Dear P.H."/>
            <person name="Noegel A.A."/>
            <person name="Barrell B."/>
            <person name="Kuspa A."/>
        </authorList>
    </citation>
    <scope>NUCLEOTIDE SEQUENCE [LARGE SCALE GENOMIC DNA]</scope>
    <source>
        <strain evidence="5 6">AX4</strain>
    </source>
</reference>
<dbReference type="InterPro" id="IPR036514">
    <property type="entry name" value="SGNH_hydro_sf"/>
</dbReference>
<keyword evidence="2" id="KW-0732">Signal</keyword>
<dbReference type="GO" id="GO:0052689">
    <property type="term" value="F:carboxylic ester hydrolase activity"/>
    <property type="evidence" value="ECO:0007669"/>
    <property type="project" value="InterPro"/>
</dbReference>
<sequence length="421" mass="44950">MKKVIISLFVVVLLCINSICAGTGSGSGASLSGSGSGSSFSDSSLSGSGGSGSSFSDSSLSSESNSGTTSTTPSTNSQSSSDSGSIIYPNDENILYSGRFDTTQSADNYYGFSWSGCQISLSITGTTTIKPILDSVGDNWFDVIVNNAILTPFNVSSVAHQEYDIIGSTNLDPTQTYSIVLSKRTEASFGEVRFYGFSVDSTGKTVPQQKPTRKIEFIGDSITCGYGDLGTAPCNFQAITEDNYDTYASITARELECEMFLEAWSGRGVVRNYGSPTPTSTSGTVPDLYPYTIPTDPSIEWDFNQYIPDAVVINLGTNDYSTQPVPSQEQFQNGYIEFIKTIKSNYAQAEPEIFLICGPMIGNPCCEYVANVSTLVGATFIDAQNILTEPTDFGCNGHPSINGHMKLGAVISPIIQKVMAW</sequence>
<dbReference type="SMR" id="Q54K12"/>
<dbReference type="PANTHER" id="PTHR37834">
    <property type="entry name" value="GDSL-LIKE LIPASE/ACYLHYDROLASE DOMAIN PROTEIN (AFU_ORTHOLOGUE AFUA_2G00620)"/>
    <property type="match status" value="1"/>
</dbReference>
<dbReference type="eggNOG" id="ENOG502S3T0">
    <property type="taxonomic scope" value="Eukaryota"/>
</dbReference>
<dbReference type="AlphaFoldDB" id="Q54K12"/>
<dbReference type="STRING" id="44689.Q54K12"/>
<dbReference type="InterPro" id="IPR040794">
    <property type="entry name" value="CE2_N"/>
</dbReference>
<dbReference type="Pfam" id="PF13472">
    <property type="entry name" value="Lipase_GDSL_2"/>
    <property type="match status" value="1"/>
</dbReference>
<dbReference type="Proteomes" id="UP000002195">
    <property type="component" value="Unassembled WGS sequence"/>
</dbReference>
<feature type="domain" description="Carbohydrate esterase 2 N-terminal" evidence="4">
    <location>
        <begin position="96"/>
        <end position="207"/>
    </location>
</feature>
<dbReference type="GeneID" id="8626247"/>
<protein>
    <submittedName>
        <fullName evidence="5">Esterase, SGNH hydrolase-type</fullName>
    </submittedName>
</protein>
<keyword evidence="5" id="KW-0378">Hydrolase</keyword>
<dbReference type="PANTHER" id="PTHR37834:SF2">
    <property type="entry name" value="ESTERASE, SGNH HYDROLASE-TYPE"/>
    <property type="match status" value="1"/>
</dbReference>
<dbReference type="RefSeq" id="XP_637152.1">
    <property type="nucleotide sequence ID" value="XM_632060.1"/>
</dbReference>
<dbReference type="Gene3D" id="2.60.120.260">
    <property type="entry name" value="Galactose-binding domain-like"/>
    <property type="match status" value="1"/>
</dbReference>
<dbReference type="InParanoid" id="Q54K12"/>
<proteinExistence type="predicted"/>
<dbReference type="InterPro" id="IPR013830">
    <property type="entry name" value="SGNH_hydro"/>
</dbReference>
<feature type="chain" id="PRO_5004249981" evidence="2">
    <location>
        <begin position="22"/>
        <end position="421"/>
    </location>
</feature>
<name>Q54K12_DICDI</name>
<dbReference type="Gene3D" id="3.40.50.1110">
    <property type="entry name" value="SGNH hydrolase"/>
    <property type="match status" value="1"/>
</dbReference>
<evidence type="ECO:0000256" key="1">
    <source>
        <dbReference type="SAM" id="MobiDB-lite"/>
    </source>
</evidence>